<reference evidence="6 7" key="1">
    <citation type="submission" date="2018-07" db="EMBL/GenBank/DDBJ databases">
        <title>The complete nuclear genome of the prasinophyte Chloropicon primus (CCMP1205).</title>
        <authorList>
            <person name="Pombert J.-F."/>
            <person name="Otis C."/>
            <person name="Turmel M."/>
            <person name="Lemieux C."/>
        </authorList>
    </citation>
    <scope>NUCLEOTIDE SEQUENCE [LARGE SCALE GENOMIC DNA]</scope>
    <source>
        <strain evidence="6 7">CCMP1205</strain>
    </source>
</reference>
<evidence type="ECO:0000256" key="2">
    <source>
        <dbReference type="ARBA" id="ARBA00022771"/>
    </source>
</evidence>
<keyword evidence="3" id="KW-0862">Zinc</keyword>
<organism evidence="6 7">
    <name type="scientific">Chloropicon primus</name>
    <dbReference type="NCBI Taxonomy" id="1764295"/>
    <lineage>
        <taxon>Eukaryota</taxon>
        <taxon>Viridiplantae</taxon>
        <taxon>Chlorophyta</taxon>
        <taxon>Chloropicophyceae</taxon>
        <taxon>Chloropicales</taxon>
        <taxon>Chloropicaceae</taxon>
        <taxon>Chloropicon</taxon>
    </lineage>
</organism>
<dbReference type="OrthoDB" id="537437at2759"/>
<keyword evidence="1" id="KW-0479">Metal-binding</keyword>
<dbReference type="GO" id="GO:0008270">
    <property type="term" value="F:zinc ion binding"/>
    <property type="evidence" value="ECO:0007669"/>
    <property type="project" value="UniProtKB-KW"/>
</dbReference>
<evidence type="ECO:0000256" key="4">
    <source>
        <dbReference type="PROSITE-ProRule" id="PRU00134"/>
    </source>
</evidence>
<dbReference type="Proteomes" id="UP000316726">
    <property type="component" value="Chromosome 10"/>
</dbReference>
<dbReference type="PROSITE" id="PS50865">
    <property type="entry name" value="ZF_MYND_2"/>
    <property type="match status" value="1"/>
</dbReference>
<protein>
    <recommendedName>
        <fullName evidence="5">MYND-type domain-containing protein</fullName>
    </recommendedName>
</protein>
<dbReference type="Pfam" id="PF01753">
    <property type="entry name" value="zf-MYND"/>
    <property type="match status" value="1"/>
</dbReference>
<name>A0A5B8MS60_9CHLO</name>
<evidence type="ECO:0000313" key="7">
    <source>
        <dbReference type="Proteomes" id="UP000316726"/>
    </source>
</evidence>
<proteinExistence type="predicted"/>
<keyword evidence="7" id="KW-1185">Reference proteome</keyword>
<sequence>MTPEMNDQLCALPGCGKTVKKALRCSKCKVVYYCGRDCQVKHWSNGHSKECGKTAPPKKPTPKYKSLKEIPHETVGDKLNLCREEATCWLMRNLDKIGLDYESEERAKEQNVVMVDLRCEDPLDMKQLKVENLRNEWTWKSKDDILTVMLEWGFPEDWAKPEAEGVVSVVNKIEKEGLGSAFPVPVPGFLIFVACGDYTKEGEETPADRKLPNAHTTFMIDWRGLVGMRWARKIKLGIHKKDRSEHEAVNDMEGQLSKAFGNKVPQFMTAGSQFGVQMDDNLLAAQLCMSKEYQKKLAKV</sequence>
<dbReference type="EMBL" id="CP031043">
    <property type="protein sequence ID" value="QDZ23306.1"/>
    <property type="molecule type" value="Genomic_DNA"/>
</dbReference>
<gene>
    <name evidence="6" type="ORF">A3770_10p58240</name>
</gene>
<dbReference type="Gene3D" id="6.10.140.2220">
    <property type="match status" value="1"/>
</dbReference>
<feature type="domain" description="MYND-type" evidence="5">
    <location>
        <begin position="12"/>
        <end position="51"/>
    </location>
</feature>
<dbReference type="SUPFAM" id="SSF144232">
    <property type="entry name" value="HIT/MYND zinc finger-like"/>
    <property type="match status" value="1"/>
</dbReference>
<evidence type="ECO:0000256" key="1">
    <source>
        <dbReference type="ARBA" id="ARBA00022723"/>
    </source>
</evidence>
<dbReference type="InterPro" id="IPR002893">
    <property type="entry name" value="Znf_MYND"/>
</dbReference>
<dbReference type="AlphaFoldDB" id="A0A5B8MS60"/>
<evidence type="ECO:0000259" key="5">
    <source>
        <dbReference type="PROSITE" id="PS50865"/>
    </source>
</evidence>
<evidence type="ECO:0000256" key="3">
    <source>
        <dbReference type="ARBA" id="ARBA00022833"/>
    </source>
</evidence>
<evidence type="ECO:0000313" key="6">
    <source>
        <dbReference type="EMBL" id="QDZ23306.1"/>
    </source>
</evidence>
<keyword evidence="2 4" id="KW-0863">Zinc-finger</keyword>
<accession>A0A5B8MS60</accession>